<dbReference type="PANTHER" id="PTHR34390">
    <property type="entry name" value="UPF0442 PROTEIN YJJB-RELATED"/>
    <property type="match status" value="1"/>
</dbReference>
<sequence>MYTDNIVHIAADAGKIILENGGETYRVEETISKICEAYNIKTVENFVTPTIIVISILNENSETITVVRRIKYRTVNLKKVSLVNDLSRSVYTKSLSMDDIRNELKYIDTIPRYSDEMTTFMSGLSAGFFTLLFGGALRDFLVSAFIGIVISLIIRLFNKYQVNSFFSNVCGGLLAASVAIVISHFYPSFNVDTIIIGSIMLLVPGLVITNAIRDTLAGDLLSGISRSVEALMIAAGIAIGTTIGFKIWLYILGGAL</sequence>
<dbReference type="STRING" id="29341.RSJ17_08660"/>
<keyword evidence="10" id="KW-1185">Reference proteome</keyword>
<dbReference type="GO" id="GO:0005886">
    <property type="term" value="C:plasma membrane"/>
    <property type="evidence" value="ECO:0007669"/>
    <property type="project" value="UniProtKB-SubCell"/>
</dbReference>
<evidence type="ECO:0000259" key="8">
    <source>
        <dbReference type="Pfam" id="PF06738"/>
    </source>
</evidence>
<feature type="transmembrane region" description="Helical" evidence="7">
    <location>
        <begin position="232"/>
        <end position="251"/>
    </location>
</feature>
<feature type="domain" description="Threonine/serine exporter-like N-terminal" evidence="8">
    <location>
        <begin position="9"/>
        <end position="247"/>
    </location>
</feature>
<evidence type="ECO:0000313" key="9">
    <source>
        <dbReference type="EMBL" id="KIE47468.1"/>
    </source>
</evidence>
<dbReference type="OrthoDB" id="9813917at2"/>
<organism evidence="9 10">
    <name type="scientific">Clostridium argentinense CDC 2741</name>
    <dbReference type="NCBI Taxonomy" id="1418104"/>
    <lineage>
        <taxon>Bacteria</taxon>
        <taxon>Bacillati</taxon>
        <taxon>Bacillota</taxon>
        <taxon>Clostridia</taxon>
        <taxon>Eubacteriales</taxon>
        <taxon>Clostridiaceae</taxon>
        <taxon>Clostridium</taxon>
    </lineage>
</organism>
<keyword evidence="2" id="KW-1003">Cell membrane</keyword>
<reference evidence="9 10" key="1">
    <citation type="journal article" date="2015" name="Infect. Genet. Evol.">
        <title>Genomic sequences of six botulinum neurotoxin-producing strains representing three clostridial species illustrate the mobility and diversity of botulinum neurotoxin genes.</title>
        <authorList>
            <person name="Smith T.J."/>
            <person name="Hill K.K."/>
            <person name="Xie G."/>
            <person name="Foley B.T."/>
            <person name="Williamson C.H."/>
            <person name="Foster J.T."/>
            <person name="Johnson S.L."/>
            <person name="Chertkov O."/>
            <person name="Teshima H."/>
            <person name="Gibbons H.S."/>
            <person name="Johnsky L.A."/>
            <person name="Karavis M.A."/>
            <person name="Smith L.A."/>
        </authorList>
    </citation>
    <scope>NUCLEOTIDE SEQUENCE [LARGE SCALE GENOMIC DNA]</scope>
    <source>
        <strain evidence="9 10">CDC 2741</strain>
    </source>
</reference>
<dbReference type="RefSeq" id="WP_039631360.1">
    <property type="nucleotide sequence ID" value="NZ_AYSO01000014.1"/>
</dbReference>
<evidence type="ECO:0000256" key="7">
    <source>
        <dbReference type="SAM" id="Phobius"/>
    </source>
</evidence>
<comment type="caution">
    <text evidence="9">The sequence shown here is derived from an EMBL/GenBank/DDBJ whole genome shotgun (WGS) entry which is preliminary data.</text>
</comment>
<feature type="transmembrane region" description="Helical" evidence="7">
    <location>
        <begin position="193"/>
        <end position="212"/>
    </location>
</feature>
<evidence type="ECO:0000313" key="10">
    <source>
        <dbReference type="Proteomes" id="UP000031366"/>
    </source>
</evidence>
<dbReference type="InterPro" id="IPR010619">
    <property type="entry name" value="ThrE-like_N"/>
</dbReference>
<comment type="subcellular location">
    <subcellularLocation>
        <location evidence="1">Cell membrane</location>
        <topology evidence="1">Multi-pass membrane protein</topology>
    </subcellularLocation>
</comment>
<dbReference type="Proteomes" id="UP000031366">
    <property type="component" value="Unassembled WGS sequence"/>
</dbReference>
<evidence type="ECO:0000256" key="1">
    <source>
        <dbReference type="ARBA" id="ARBA00004651"/>
    </source>
</evidence>
<protein>
    <recommendedName>
        <fullName evidence="8">Threonine/serine exporter-like N-terminal domain-containing protein</fullName>
    </recommendedName>
</protein>
<keyword evidence="3 7" id="KW-0812">Transmembrane</keyword>
<evidence type="ECO:0000256" key="3">
    <source>
        <dbReference type="ARBA" id="ARBA00022692"/>
    </source>
</evidence>
<accession>A0A0C1U6T2</accession>
<name>A0A0C1U6T2_9CLOT</name>
<keyword evidence="5 7" id="KW-0472">Membrane</keyword>
<dbReference type="InterPro" id="IPR050539">
    <property type="entry name" value="ThrE_Dicarb/AminoAcid_Exp"/>
</dbReference>
<dbReference type="Pfam" id="PF06738">
    <property type="entry name" value="ThrE"/>
    <property type="match status" value="1"/>
</dbReference>
<dbReference type="EMBL" id="AYSO01000014">
    <property type="protein sequence ID" value="KIE47468.1"/>
    <property type="molecule type" value="Genomic_DNA"/>
</dbReference>
<evidence type="ECO:0000256" key="2">
    <source>
        <dbReference type="ARBA" id="ARBA00022475"/>
    </source>
</evidence>
<dbReference type="GO" id="GO:0015744">
    <property type="term" value="P:succinate transport"/>
    <property type="evidence" value="ECO:0007669"/>
    <property type="project" value="TreeGrafter"/>
</dbReference>
<feature type="transmembrane region" description="Helical" evidence="7">
    <location>
        <begin position="140"/>
        <end position="158"/>
    </location>
</feature>
<gene>
    <name evidence="9" type="ORF">U732_2993</name>
</gene>
<feature type="transmembrane region" description="Helical" evidence="7">
    <location>
        <begin position="117"/>
        <end position="134"/>
    </location>
</feature>
<comment type="similarity">
    <text evidence="6">Belongs to the ThrE exporter (TC 2.A.79) family.</text>
</comment>
<keyword evidence="4 7" id="KW-1133">Transmembrane helix</keyword>
<evidence type="ECO:0000256" key="4">
    <source>
        <dbReference type="ARBA" id="ARBA00022989"/>
    </source>
</evidence>
<evidence type="ECO:0000256" key="5">
    <source>
        <dbReference type="ARBA" id="ARBA00023136"/>
    </source>
</evidence>
<feature type="transmembrane region" description="Helical" evidence="7">
    <location>
        <begin position="165"/>
        <end position="187"/>
    </location>
</feature>
<proteinExistence type="inferred from homology"/>
<dbReference type="PANTHER" id="PTHR34390:SF2">
    <property type="entry name" value="SUCCINATE TRANSPORTER SUBUNIT YJJP-RELATED"/>
    <property type="match status" value="1"/>
</dbReference>
<dbReference type="AlphaFoldDB" id="A0A0C1U6T2"/>
<dbReference type="GO" id="GO:0022857">
    <property type="term" value="F:transmembrane transporter activity"/>
    <property type="evidence" value="ECO:0007669"/>
    <property type="project" value="InterPro"/>
</dbReference>
<evidence type="ECO:0000256" key="6">
    <source>
        <dbReference type="ARBA" id="ARBA00034125"/>
    </source>
</evidence>